<name>K9DRN9_9BURK</name>
<dbReference type="HOGENOM" id="CLU_949311_0_0_4"/>
<evidence type="ECO:0000313" key="1">
    <source>
        <dbReference type="EMBL" id="EKU81362.1"/>
    </source>
</evidence>
<protein>
    <submittedName>
        <fullName evidence="1">Uncharacterized protein</fullName>
    </submittedName>
</protein>
<organism evidence="1 2">
    <name type="scientific">Massilia timonae CCUG 45783</name>
    <dbReference type="NCBI Taxonomy" id="883126"/>
    <lineage>
        <taxon>Bacteria</taxon>
        <taxon>Pseudomonadati</taxon>
        <taxon>Pseudomonadota</taxon>
        <taxon>Betaproteobacteria</taxon>
        <taxon>Burkholderiales</taxon>
        <taxon>Oxalobacteraceae</taxon>
        <taxon>Telluria group</taxon>
        <taxon>Massilia</taxon>
    </lineage>
</organism>
<dbReference type="EMBL" id="AGZI01000041">
    <property type="protein sequence ID" value="EKU81362.1"/>
    <property type="molecule type" value="Genomic_DNA"/>
</dbReference>
<proteinExistence type="predicted"/>
<comment type="caution">
    <text evidence="1">The sequence shown here is derived from an EMBL/GenBank/DDBJ whole genome shotgun (WGS) entry which is preliminary data.</text>
</comment>
<gene>
    <name evidence="1" type="ORF">HMPREF9710_03202</name>
</gene>
<reference evidence="1 2" key="1">
    <citation type="submission" date="2012-09" db="EMBL/GenBank/DDBJ databases">
        <title>The Genome Sequence of Massilia timonae CCUG 45783.</title>
        <authorList>
            <consortium name="The Broad Institute Genome Sequencing Platform"/>
            <person name="Earl A."/>
            <person name="Ward D."/>
            <person name="Feldgarden M."/>
            <person name="Gevers D."/>
            <person name="Huys G."/>
            <person name="Walker B."/>
            <person name="Young S.K."/>
            <person name="Zeng Q."/>
            <person name="Gargeya S."/>
            <person name="Fitzgerald M."/>
            <person name="Haas B."/>
            <person name="Abouelleil A."/>
            <person name="Alvarado L."/>
            <person name="Arachchi H.M."/>
            <person name="Berlin A.M."/>
            <person name="Chapman S.B."/>
            <person name="Goldberg J."/>
            <person name="Griggs A."/>
            <person name="Gujja S."/>
            <person name="Hansen M."/>
            <person name="Howarth C."/>
            <person name="Imamovic A."/>
            <person name="Larimer J."/>
            <person name="McCowen C."/>
            <person name="Montmayeur A."/>
            <person name="Murphy C."/>
            <person name="Neiman D."/>
            <person name="Pearson M."/>
            <person name="Priest M."/>
            <person name="Roberts A."/>
            <person name="Saif S."/>
            <person name="Shea T."/>
            <person name="Sisk P."/>
            <person name="Sykes S."/>
            <person name="Wortman J."/>
            <person name="Nusbaum C."/>
            <person name="Birren B."/>
        </authorList>
    </citation>
    <scope>NUCLEOTIDE SEQUENCE [LARGE SCALE GENOMIC DNA]</scope>
    <source>
        <strain evidence="1 2">CCUG 45783</strain>
    </source>
</reference>
<dbReference type="Proteomes" id="UP000009874">
    <property type="component" value="Unassembled WGS sequence"/>
</dbReference>
<keyword evidence="2" id="KW-1185">Reference proteome</keyword>
<sequence length="293" mass="33747">MRVDQMVDTYVKQANQSFQHLVTSGFVYEMVKDLFSRARRLKISLDRIYPWGALWEAPYYAHSLLVIYSDLITSGIIKNSKHSPKDKTGEAPPDDLFEAFDYWAVNALPEPRIPSSDPIPKTCFHTNDTDILIDGNFLQHHAVLAIRYDQRLPDVERAMRGFRNVLLAQRNRYCANAGVGLTSDETKLSNRPRREIIPINKTNRRLVQDVSAITGHMCAMIYIEKMRETLRDELPKKTPYAEMLKKNQVDLMFKMLDHTGFDLDPQTIQKAIAKIPAQCNALRSELLKEHARD</sequence>
<dbReference type="AlphaFoldDB" id="K9DRN9"/>
<accession>K9DRN9</accession>
<evidence type="ECO:0000313" key="2">
    <source>
        <dbReference type="Proteomes" id="UP000009874"/>
    </source>
</evidence>